<sequence>MDRDYVMTEPKDLIRIELKKAGFDLDNIKIPKRVFLLADSIFEAMLVKKCGTYKYPLGGKLYVFNDNLDIGFIKGKMCSPGIAIQAEDLIAGGAKELIHVGLAGGLQPDMSIGEVIITDGAYNDTAVARLYEFDQDFIETSKILTDELGTLLKNSFVEAKRGKHWTTDAGYRETWGQVLDYRAKGALCVEMEGVGLFTIAKYRKCMASAIYIVTDILNEKGWNLGWEENEINKSIKKITDIIIDSKKS</sequence>
<dbReference type="RefSeq" id="WP_092457633.1">
    <property type="nucleotide sequence ID" value="NZ_FOJI01000022.1"/>
</dbReference>
<keyword evidence="6" id="KW-1185">Reference proteome</keyword>
<dbReference type="Pfam" id="PF01048">
    <property type="entry name" value="PNP_UDP_1"/>
    <property type="match status" value="1"/>
</dbReference>
<feature type="domain" description="Nucleoside phosphorylase" evidence="4">
    <location>
        <begin position="75"/>
        <end position="238"/>
    </location>
</feature>
<dbReference type="CDD" id="cd09007">
    <property type="entry name" value="NP-I_spr0068"/>
    <property type="match status" value="1"/>
</dbReference>
<accession>A0A1I0RSN3</accession>
<protein>
    <recommendedName>
        <fullName evidence="2">Uridine phosphorylase</fullName>
        <ecNumber evidence="1">2.4.2.3</ecNumber>
    </recommendedName>
</protein>
<evidence type="ECO:0000256" key="1">
    <source>
        <dbReference type="ARBA" id="ARBA00011888"/>
    </source>
</evidence>
<evidence type="ECO:0000313" key="6">
    <source>
        <dbReference type="Proteomes" id="UP000199701"/>
    </source>
</evidence>
<dbReference type="EMBL" id="FOJI01000022">
    <property type="protein sequence ID" value="SEW44294.1"/>
    <property type="molecule type" value="Genomic_DNA"/>
</dbReference>
<dbReference type="Gene3D" id="3.40.50.1580">
    <property type="entry name" value="Nucleoside phosphorylase domain"/>
    <property type="match status" value="1"/>
</dbReference>
<dbReference type="GO" id="GO:0009116">
    <property type="term" value="P:nucleoside metabolic process"/>
    <property type="evidence" value="ECO:0007669"/>
    <property type="project" value="InterPro"/>
</dbReference>
<evidence type="ECO:0000256" key="2">
    <source>
        <dbReference type="ARBA" id="ARBA00021980"/>
    </source>
</evidence>
<dbReference type="EC" id="2.4.2.3" evidence="1"/>
<proteinExistence type="predicted"/>
<gene>
    <name evidence="5" type="ORF">SAMN05421659_12228</name>
</gene>
<comment type="catalytic activity">
    <reaction evidence="3">
        <text>uridine + phosphate = alpha-D-ribose 1-phosphate + uracil</text>
        <dbReference type="Rhea" id="RHEA:24388"/>
        <dbReference type="ChEBI" id="CHEBI:16704"/>
        <dbReference type="ChEBI" id="CHEBI:17568"/>
        <dbReference type="ChEBI" id="CHEBI:43474"/>
        <dbReference type="ChEBI" id="CHEBI:57720"/>
        <dbReference type="EC" id="2.4.2.3"/>
    </reaction>
</comment>
<dbReference type="STRING" id="99656.SAMN05421659_12228"/>
<dbReference type="PANTHER" id="PTHR43691:SF11">
    <property type="entry name" value="FI09636P-RELATED"/>
    <property type="match status" value="1"/>
</dbReference>
<dbReference type="InterPro" id="IPR000845">
    <property type="entry name" value="Nucleoside_phosphorylase_d"/>
</dbReference>
<reference evidence="5 6" key="1">
    <citation type="submission" date="2016-10" db="EMBL/GenBank/DDBJ databases">
        <authorList>
            <person name="de Groot N.N."/>
        </authorList>
    </citation>
    <scope>NUCLEOTIDE SEQUENCE [LARGE SCALE GENOMIC DNA]</scope>
    <source>
        <strain evidence="5 6">DSM 9179</strain>
    </source>
</reference>
<dbReference type="GO" id="GO:0004850">
    <property type="term" value="F:uridine phosphorylase activity"/>
    <property type="evidence" value="ECO:0007669"/>
    <property type="project" value="UniProtKB-EC"/>
</dbReference>
<dbReference type="SUPFAM" id="SSF53167">
    <property type="entry name" value="Purine and uridine phosphorylases"/>
    <property type="match status" value="1"/>
</dbReference>
<dbReference type="PANTHER" id="PTHR43691">
    <property type="entry name" value="URIDINE PHOSPHORYLASE"/>
    <property type="match status" value="1"/>
</dbReference>
<dbReference type="GO" id="GO:0005829">
    <property type="term" value="C:cytosol"/>
    <property type="evidence" value="ECO:0007669"/>
    <property type="project" value="TreeGrafter"/>
</dbReference>
<evidence type="ECO:0000313" key="5">
    <source>
        <dbReference type="EMBL" id="SEW44294.1"/>
    </source>
</evidence>
<organism evidence="5 6">
    <name type="scientific">[Clostridium] fimetarium</name>
    <dbReference type="NCBI Taxonomy" id="99656"/>
    <lineage>
        <taxon>Bacteria</taxon>
        <taxon>Bacillati</taxon>
        <taxon>Bacillota</taxon>
        <taxon>Clostridia</taxon>
        <taxon>Lachnospirales</taxon>
        <taxon>Lachnospiraceae</taxon>
    </lineage>
</organism>
<dbReference type="OrthoDB" id="7945729at2"/>
<dbReference type="InterPro" id="IPR035994">
    <property type="entry name" value="Nucleoside_phosphorylase_sf"/>
</dbReference>
<dbReference type="Proteomes" id="UP000199701">
    <property type="component" value="Unassembled WGS sequence"/>
</dbReference>
<evidence type="ECO:0000256" key="3">
    <source>
        <dbReference type="ARBA" id="ARBA00048447"/>
    </source>
</evidence>
<dbReference type="AlphaFoldDB" id="A0A1I0RSN3"/>
<evidence type="ECO:0000259" key="4">
    <source>
        <dbReference type="Pfam" id="PF01048"/>
    </source>
</evidence>
<name>A0A1I0RSN3_9FIRM</name>